<accession>A0A3G8F5R5</accession>
<dbReference type="SUPFAM" id="SSF52540">
    <property type="entry name" value="P-loop containing nucleoside triphosphate hydrolases"/>
    <property type="match status" value="1"/>
</dbReference>
<dbReference type="KEGG" id="vg:55008226"/>
<dbReference type="Proteomes" id="UP000279721">
    <property type="component" value="Segment"/>
</dbReference>
<dbReference type="GeneID" id="55008226"/>
<dbReference type="EMBL" id="MK105855">
    <property type="protein sequence ID" value="AZF88681.1"/>
    <property type="molecule type" value="Genomic_DNA"/>
</dbReference>
<name>A0A3G8F5R5_9CAUD</name>
<sequence length="523" mass="58355">MKFDPTKHRGNGSLQQQEPTPEPEQFEPDYEDMQTWGELGDTVPDMPEEWLAAQAPDYSDAELARLADHSEQVDEPDNEDAGPQQPKPERKPASVFIENPKPKIPKPFVQYLFNMNTINEINAGPGVGKTTLLSMLAACVATGRPFLDAFMVKKGISVFFTEDAETVTNCLSAWQLEWGENILDHVLICEHPAALTDTTKVKTVKEIGPDGREVERVVQLDRPVWGENALRQIRQIKDFAGDRQVCMVVYDSKSFHLSSAERNGKPLDENSNDDQQYITFCGYRFALALGACGIFIPHVSKEAERSPYLVLESRGGGAAKGAVWKTFSLTQDKTQPDKIIMAAGKRRGGGIAQLLRLTKRTMQIFPDDEAEAHRAEYLAEFEDSIRPAQPLKGLNPIDPLFCGGYLNACELVDEATLAAELVAQQEEQKKAQRGESKNKPDPRLTRPSNSEQDVIDFLMARGGQHERMDTTNQMAERTAKTPYQIKRSIENAIKKQLIRSFINNDGEEILTANDASPPPLAER</sequence>
<feature type="compositionally biased region" description="Basic and acidic residues" evidence="1">
    <location>
        <begin position="428"/>
        <end position="444"/>
    </location>
</feature>
<keyword evidence="3" id="KW-1185">Reference proteome</keyword>
<dbReference type="RefSeq" id="YP_009816914.1">
    <property type="nucleotide sequence ID" value="NC_048112.1"/>
</dbReference>
<evidence type="ECO:0000313" key="3">
    <source>
        <dbReference type="Proteomes" id="UP000279721"/>
    </source>
</evidence>
<feature type="compositionally biased region" description="Basic and acidic residues" evidence="1">
    <location>
        <begin position="62"/>
        <end position="72"/>
    </location>
</feature>
<protein>
    <submittedName>
        <fullName evidence="2">Uncharacterized protein</fullName>
    </submittedName>
</protein>
<evidence type="ECO:0000313" key="2">
    <source>
        <dbReference type="EMBL" id="AZF88681.1"/>
    </source>
</evidence>
<dbReference type="Pfam" id="PF13481">
    <property type="entry name" value="AAA_25"/>
    <property type="match status" value="1"/>
</dbReference>
<evidence type="ECO:0000256" key="1">
    <source>
        <dbReference type="SAM" id="MobiDB-lite"/>
    </source>
</evidence>
<proteinExistence type="predicted"/>
<feature type="region of interest" description="Disordered" evidence="1">
    <location>
        <begin position="1"/>
        <end position="99"/>
    </location>
</feature>
<dbReference type="InterPro" id="IPR027417">
    <property type="entry name" value="P-loop_NTPase"/>
</dbReference>
<feature type="region of interest" description="Disordered" evidence="1">
    <location>
        <begin position="428"/>
        <end position="453"/>
    </location>
</feature>
<reference evidence="3" key="1">
    <citation type="submission" date="2018-10" db="EMBL/GenBank/DDBJ databases">
        <authorList>
            <person name="Olsen N.S."/>
            <person name="Kot W."/>
            <person name="Hansen L.H."/>
        </authorList>
    </citation>
    <scope>NUCLEOTIDE SEQUENCE [LARGE SCALE GENOMIC DNA]</scope>
</reference>
<organism evidence="2 3">
    <name type="scientific">Escherichia phage Skarpretter</name>
    <dbReference type="NCBI Taxonomy" id="2488654"/>
    <lineage>
        <taxon>Viruses</taxon>
        <taxon>Duplodnaviria</taxon>
        <taxon>Heunggongvirae</taxon>
        <taxon>Uroviricota</taxon>
        <taxon>Caudoviricetes</taxon>
        <taxon>Skarprettervirus</taxon>
        <taxon>Skarprettervirus skarpretter</taxon>
    </lineage>
</organism>
<dbReference type="Gene3D" id="3.40.50.300">
    <property type="entry name" value="P-loop containing nucleotide triphosphate hydrolases"/>
    <property type="match status" value="1"/>
</dbReference>